<accession>A0ABX5XYC8</accession>
<keyword evidence="1" id="KW-0812">Transmembrane</keyword>
<name>A0ABX5XYC8_9BACT</name>
<protein>
    <submittedName>
        <fullName evidence="3">Uncharacterized protein</fullName>
    </submittedName>
</protein>
<evidence type="ECO:0000256" key="1">
    <source>
        <dbReference type="SAM" id="Phobius"/>
    </source>
</evidence>
<reference evidence="3 4" key="1">
    <citation type="submission" date="2019-02" db="EMBL/GenBank/DDBJ databases">
        <title>Deep-cultivation of Planctomycetes and their phenomic and genomic characterization uncovers novel biology.</title>
        <authorList>
            <person name="Wiegand S."/>
            <person name="Jogler M."/>
            <person name="Boedeker C."/>
            <person name="Pinto D."/>
            <person name="Vollmers J."/>
            <person name="Rivas-Marin E."/>
            <person name="Kohn T."/>
            <person name="Peeters S.H."/>
            <person name="Heuer A."/>
            <person name="Rast P."/>
            <person name="Oberbeckmann S."/>
            <person name="Bunk B."/>
            <person name="Jeske O."/>
            <person name="Meyerdierks A."/>
            <person name="Storesund J.E."/>
            <person name="Kallscheuer N."/>
            <person name="Luecker S."/>
            <person name="Lage O.M."/>
            <person name="Pohl T."/>
            <person name="Merkel B.J."/>
            <person name="Hornburger P."/>
            <person name="Mueller R.-W."/>
            <person name="Bruemmer F."/>
            <person name="Labrenz M."/>
            <person name="Spormann A.M."/>
            <person name="Op den Camp H."/>
            <person name="Overmann J."/>
            <person name="Amann R."/>
            <person name="Jetten M.S.M."/>
            <person name="Mascher T."/>
            <person name="Medema M.H."/>
            <person name="Devos D.P."/>
            <person name="Kaster A.-K."/>
            <person name="Ovreas L."/>
            <person name="Rohde M."/>
            <person name="Galperin M.Y."/>
            <person name="Jogler C."/>
        </authorList>
    </citation>
    <scope>NUCLEOTIDE SEQUENCE [LARGE SCALE GENOMIC DNA]</scope>
    <source>
        <strain evidence="3 4">TBK1r</strain>
    </source>
</reference>
<dbReference type="EMBL" id="CP036432">
    <property type="protein sequence ID" value="QDV86970.1"/>
    <property type="molecule type" value="Genomic_DNA"/>
</dbReference>
<evidence type="ECO:0000313" key="3">
    <source>
        <dbReference type="EMBL" id="QDV87048.1"/>
    </source>
</evidence>
<dbReference type="Proteomes" id="UP000318081">
    <property type="component" value="Chromosome"/>
</dbReference>
<keyword evidence="1" id="KW-0472">Membrane</keyword>
<dbReference type="EMBL" id="CP036432">
    <property type="protein sequence ID" value="QDV87048.1"/>
    <property type="molecule type" value="Genomic_DNA"/>
</dbReference>
<sequence>MIDIAFYAVIWATTRILPVCVIGALVCICWFKHAPNMPDQHSSMDSRHYDYMQWQIKSIKHRRDQ</sequence>
<gene>
    <name evidence="2" type="ORF">TBK1r_59970</name>
    <name evidence="3" type="ORF">TBK1r_60750</name>
</gene>
<dbReference type="RefSeq" id="WP_145218488.1">
    <property type="nucleotide sequence ID" value="NZ_CP036432.1"/>
</dbReference>
<keyword evidence="1" id="KW-1133">Transmembrane helix</keyword>
<proteinExistence type="predicted"/>
<feature type="transmembrane region" description="Helical" evidence="1">
    <location>
        <begin position="6"/>
        <end position="31"/>
    </location>
</feature>
<keyword evidence="4" id="KW-1185">Reference proteome</keyword>
<evidence type="ECO:0000313" key="4">
    <source>
        <dbReference type="Proteomes" id="UP000318081"/>
    </source>
</evidence>
<organism evidence="3 4">
    <name type="scientific">Stieleria magnilauensis</name>
    <dbReference type="NCBI Taxonomy" id="2527963"/>
    <lineage>
        <taxon>Bacteria</taxon>
        <taxon>Pseudomonadati</taxon>
        <taxon>Planctomycetota</taxon>
        <taxon>Planctomycetia</taxon>
        <taxon>Pirellulales</taxon>
        <taxon>Pirellulaceae</taxon>
        <taxon>Stieleria</taxon>
    </lineage>
</organism>
<evidence type="ECO:0000313" key="2">
    <source>
        <dbReference type="EMBL" id="QDV86970.1"/>
    </source>
</evidence>